<proteinExistence type="predicted"/>
<organism evidence="1 2">
    <name type="scientific">Collimonas arenae</name>
    <dbReference type="NCBI Taxonomy" id="279058"/>
    <lineage>
        <taxon>Bacteria</taxon>
        <taxon>Pseudomonadati</taxon>
        <taxon>Pseudomonadota</taxon>
        <taxon>Betaproteobacteria</taxon>
        <taxon>Burkholderiales</taxon>
        <taxon>Oxalobacteraceae</taxon>
        <taxon>Collimonas</taxon>
    </lineage>
</organism>
<name>A0A127QPJ0_9BURK</name>
<keyword evidence="2" id="KW-1185">Reference proteome</keyword>
<dbReference type="Proteomes" id="UP000071778">
    <property type="component" value="Chromosome"/>
</dbReference>
<protein>
    <submittedName>
        <fullName evidence="1">Uncharacterized protein</fullName>
    </submittedName>
</protein>
<sequence length="63" mass="7094">MAASISVLLLLALGLMRAKLPLVRMRRPALSYAYTLVREYVIEHLTLEQYVHSLEGSQTPPGR</sequence>
<reference evidence="1 2" key="1">
    <citation type="submission" date="2015-11" db="EMBL/GenBank/DDBJ databases">
        <title>Exploring the genomic traits of fungus-feeding bacterial genus Collimonas.</title>
        <authorList>
            <person name="Song C."/>
            <person name="Schmidt R."/>
            <person name="de Jager V."/>
            <person name="Krzyzanowska D."/>
            <person name="Jongedijk E."/>
            <person name="Cankar K."/>
            <person name="Beekwilder J."/>
            <person name="van Veen A."/>
            <person name="de Boer W."/>
            <person name="van Veen J.A."/>
            <person name="Garbeva P."/>
        </authorList>
    </citation>
    <scope>NUCLEOTIDE SEQUENCE [LARGE SCALE GENOMIC DNA]</scope>
    <source>
        <strain evidence="1 2">Ter282</strain>
    </source>
</reference>
<dbReference type="EMBL" id="CP013235">
    <property type="protein sequence ID" value="AMP11983.1"/>
    <property type="molecule type" value="Genomic_DNA"/>
</dbReference>
<evidence type="ECO:0000313" key="2">
    <source>
        <dbReference type="Proteomes" id="UP000071778"/>
    </source>
</evidence>
<accession>A0A127QPJ0</accession>
<dbReference type="AlphaFoldDB" id="A0A127QPJ0"/>
<gene>
    <name evidence="1" type="ORF">CAter282_4323</name>
</gene>
<evidence type="ECO:0000313" key="1">
    <source>
        <dbReference type="EMBL" id="AMP11983.1"/>
    </source>
</evidence>